<comment type="caution">
    <text evidence="1">The sequence shown here is derived from an EMBL/GenBank/DDBJ whole genome shotgun (WGS) entry which is preliminary data.</text>
</comment>
<protein>
    <submittedName>
        <fullName evidence="1">Uncharacterized protein</fullName>
    </submittedName>
</protein>
<dbReference type="Proteomes" id="UP000248918">
    <property type="component" value="Unassembled WGS sequence"/>
</dbReference>
<name>A0A329CEJ2_9BURK</name>
<gene>
    <name evidence="1" type="ORF">BX591_108179</name>
</gene>
<dbReference type="EMBL" id="QLTK01000008">
    <property type="protein sequence ID" value="RAS32071.1"/>
    <property type="molecule type" value="Genomic_DNA"/>
</dbReference>
<sequence length="117" mass="13891">MLRQWLARCLFCGRARRLRDFDWRRVFVRLKLFKAQLDWLDLTVKLLRLATERHTAQLGNEQFQAFEPPRGGSEQLWRLSEILTGVPFDPELALIPLRSNDDLHLKSKRVIKCRSDC</sequence>
<reference evidence="1 2" key="1">
    <citation type="submission" date="2018-06" db="EMBL/GenBank/DDBJ databases">
        <title>Genomic Encyclopedia of Type Strains, Phase III (KMG-III): the genomes of soil and plant-associated and newly described type strains.</title>
        <authorList>
            <person name="Whitman W."/>
        </authorList>
    </citation>
    <scope>NUCLEOTIDE SEQUENCE [LARGE SCALE GENOMIC DNA]</scope>
    <source>
        <strain evidence="1 2">LMG 23644</strain>
    </source>
</reference>
<dbReference type="AlphaFoldDB" id="A0A329CEJ2"/>
<accession>A0A329CEJ2</accession>
<proteinExistence type="predicted"/>
<evidence type="ECO:0000313" key="2">
    <source>
        <dbReference type="Proteomes" id="UP000248918"/>
    </source>
</evidence>
<evidence type="ECO:0000313" key="1">
    <source>
        <dbReference type="EMBL" id="RAS32071.1"/>
    </source>
</evidence>
<organism evidence="1 2">
    <name type="scientific">Paraburkholderia bryophila</name>
    <dbReference type="NCBI Taxonomy" id="420952"/>
    <lineage>
        <taxon>Bacteria</taxon>
        <taxon>Pseudomonadati</taxon>
        <taxon>Pseudomonadota</taxon>
        <taxon>Betaproteobacteria</taxon>
        <taxon>Burkholderiales</taxon>
        <taxon>Burkholderiaceae</taxon>
        <taxon>Paraburkholderia</taxon>
    </lineage>
</organism>